<keyword evidence="3" id="KW-0233">DNA recombination</keyword>
<dbReference type="Pfam" id="PF00239">
    <property type="entry name" value="Resolvase"/>
    <property type="match status" value="1"/>
</dbReference>
<keyword evidence="1" id="KW-0229">DNA integration</keyword>
<evidence type="ECO:0000256" key="3">
    <source>
        <dbReference type="ARBA" id="ARBA00023172"/>
    </source>
</evidence>
<dbReference type="InterPro" id="IPR006119">
    <property type="entry name" value="Resolv_N"/>
</dbReference>
<dbReference type="Proteomes" id="UP001057991">
    <property type="component" value="Chromosome"/>
</dbReference>
<organism evidence="5 6">
    <name type="scientific">Aliiroseovarius crassostreae</name>
    <dbReference type="NCBI Taxonomy" id="154981"/>
    <lineage>
        <taxon>Bacteria</taxon>
        <taxon>Pseudomonadati</taxon>
        <taxon>Pseudomonadota</taxon>
        <taxon>Alphaproteobacteria</taxon>
        <taxon>Rhodobacterales</taxon>
        <taxon>Paracoccaceae</taxon>
        <taxon>Aliiroseovarius</taxon>
    </lineage>
</organism>
<evidence type="ECO:0000313" key="6">
    <source>
        <dbReference type="Proteomes" id="UP001057991"/>
    </source>
</evidence>
<sequence>MVLISHCFQKCWSAATEAESRGGISKAMMPLGEGDLLVVWKLDRVGRSIADLILLPRFFDDCGFECQIGTCLNCQSCVR</sequence>
<evidence type="ECO:0000259" key="4">
    <source>
        <dbReference type="Pfam" id="PF00239"/>
    </source>
</evidence>
<dbReference type="PROSITE" id="PS00398">
    <property type="entry name" value="RECOMBINASES_2"/>
    <property type="match status" value="1"/>
</dbReference>
<dbReference type="InterPro" id="IPR006118">
    <property type="entry name" value="Recombinase_CS"/>
</dbReference>
<dbReference type="GO" id="GO:0000150">
    <property type="term" value="F:DNA strand exchange activity"/>
    <property type="evidence" value="ECO:0007669"/>
    <property type="project" value="InterPro"/>
</dbReference>
<dbReference type="RefSeq" id="WP_311196754.1">
    <property type="nucleotide sequence ID" value="NZ_CP080776.1"/>
</dbReference>
<feature type="domain" description="Resolvase/invertase-type recombinase catalytic" evidence="4">
    <location>
        <begin position="11"/>
        <end position="60"/>
    </location>
</feature>
<evidence type="ECO:0000313" key="5">
    <source>
        <dbReference type="EMBL" id="UWP96631.1"/>
    </source>
</evidence>
<gene>
    <name evidence="5" type="ORF">K3X48_06555</name>
</gene>
<dbReference type="InterPro" id="IPR036162">
    <property type="entry name" value="Resolvase-like_N_sf"/>
</dbReference>
<proteinExistence type="predicted"/>
<dbReference type="SUPFAM" id="SSF53041">
    <property type="entry name" value="Resolvase-like"/>
    <property type="match status" value="1"/>
</dbReference>
<reference evidence="5" key="1">
    <citation type="submission" date="2021-08" db="EMBL/GenBank/DDBJ databases">
        <authorList>
            <person name="Nwanade C."/>
            <person name="Wang M."/>
            <person name="Masoudi A."/>
            <person name="Yu Z."/>
            <person name="Liu J."/>
        </authorList>
    </citation>
    <scope>NUCLEOTIDE SEQUENCE</scope>
    <source>
        <strain evidence="5">S056</strain>
    </source>
</reference>
<dbReference type="Gene3D" id="3.40.50.1390">
    <property type="entry name" value="Resolvase, N-terminal catalytic domain"/>
    <property type="match status" value="1"/>
</dbReference>
<evidence type="ECO:0000256" key="1">
    <source>
        <dbReference type="ARBA" id="ARBA00022908"/>
    </source>
</evidence>
<accession>A0A9Q9LW70</accession>
<protein>
    <submittedName>
        <fullName evidence="5">Recombinase family protein</fullName>
    </submittedName>
</protein>
<keyword evidence="2" id="KW-0238">DNA-binding</keyword>
<dbReference type="GO" id="GO:0003677">
    <property type="term" value="F:DNA binding"/>
    <property type="evidence" value="ECO:0007669"/>
    <property type="project" value="UniProtKB-KW"/>
</dbReference>
<dbReference type="AlphaFoldDB" id="A0A9Q9LW70"/>
<dbReference type="GO" id="GO:0015074">
    <property type="term" value="P:DNA integration"/>
    <property type="evidence" value="ECO:0007669"/>
    <property type="project" value="UniProtKB-KW"/>
</dbReference>
<name>A0A9Q9LW70_9RHOB</name>
<evidence type="ECO:0000256" key="2">
    <source>
        <dbReference type="ARBA" id="ARBA00023125"/>
    </source>
</evidence>
<dbReference type="EMBL" id="CP080776">
    <property type="protein sequence ID" value="UWP96631.1"/>
    <property type="molecule type" value="Genomic_DNA"/>
</dbReference>